<dbReference type="InterPro" id="IPR041492">
    <property type="entry name" value="HAD_2"/>
</dbReference>
<sequence length="216" mass="24805">MKKYILFDLDGTIIDPKEGITKSVAYALNKFEIKVDNLNELCKFIGPPLKDSFIEYYNFSEDEAEKAIKYYREYFADRGIYENKLYKGFEDILISLKENNKVLIVATSKPTIFATKILENFNLSKYFTFVSGSNFDGSRVRKSEVIQYALEINNIKDLSEVVMIGDRKHDIYGAKEVGLDSIGVLYGYGDYEELYNSGANYIVNSVEELRALIMDI</sequence>
<dbReference type="InterPro" id="IPR023198">
    <property type="entry name" value="PGP-like_dom2"/>
</dbReference>
<dbReference type="InterPro" id="IPR050155">
    <property type="entry name" value="HAD-like_hydrolase_sf"/>
</dbReference>
<dbReference type="Proteomes" id="UP000767334">
    <property type="component" value="Unassembled WGS sequence"/>
</dbReference>
<dbReference type="InterPro" id="IPR006439">
    <property type="entry name" value="HAD-SF_hydro_IA"/>
</dbReference>
<evidence type="ECO:0000313" key="2">
    <source>
        <dbReference type="Proteomes" id="UP000767334"/>
    </source>
</evidence>
<dbReference type="SFLD" id="SFLDG01129">
    <property type="entry name" value="C1.5:_HAD__Beta-PGM__Phosphata"/>
    <property type="match status" value="1"/>
</dbReference>
<proteinExistence type="predicted"/>
<comment type="caution">
    <text evidence="1">The sequence shown here is derived from an EMBL/GenBank/DDBJ whole genome shotgun (WGS) entry which is preliminary data.</text>
</comment>
<dbReference type="Pfam" id="PF13419">
    <property type="entry name" value="HAD_2"/>
    <property type="match status" value="1"/>
</dbReference>
<dbReference type="RefSeq" id="WP_148321737.1">
    <property type="nucleotide sequence ID" value="NZ_JACJLL010000008.1"/>
</dbReference>
<name>A0ABS2FCC6_9CLOT</name>
<organism evidence="1 2">
    <name type="scientific">Clostridium saudiense</name>
    <dbReference type="NCBI Taxonomy" id="1414720"/>
    <lineage>
        <taxon>Bacteria</taxon>
        <taxon>Bacillati</taxon>
        <taxon>Bacillota</taxon>
        <taxon>Clostridia</taxon>
        <taxon>Eubacteriales</taxon>
        <taxon>Clostridiaceae</taxon>
        <taxon>Clostridium</taxon>
    </lineage>
</organism>
<accession>A0ABS2FCC6</accession>
<dbReference type="Gene3D" id="3.40.50.1000">
    <property type="entry name" value="HAD superfamily/HAD-like"/>
    <property type="match status" value="1"/>
</dbReference>
<dbReference type="SFLD" id="SFLDG01135">
    <property type="entry name" value="C1.5.6:_HAD__Beta-PGM__Phospha"/>
    <property type="match status" value="1"/>
</dbReference>
<gene>
    <name evidence="1" type="ORF">H6A19_02380</name>
</gene>
<dbReference type="PANTHER" id="PTHR43434:SF20">
    <property type="entry name" value="5'-NUCLEOTIDASE"/>
    <property type="match status" value="1"/>
</dbReference>
<dbReference type="Gene3D" id="1.10.150.240">
    <property type="entry name" value="Putative phosphatase, domain 2"/>
    <property type="match status" value="1"/>
</dbReference>
<keyword evidence="2" id="KW-1185">Reference proteome</keyword>
<dbReference type="NCBIfam" id="TIGR01549">
    <property type="entry name" value="HAD-SF-IA-v1"/>
    <property type="match status" value="1"/>
</dbReference>
<dbReference type="SUPFAM" id="SSF56784">
    <property type="entry name" value="HAD-like"/>
    <property type="match status" value="1"/>
</dbReference>
<dbReference type="PANTHER" id="PTHR43434">
    <property type="entry name" value="PHOSPHOGLYCOLATE PHOSPHATASE"/>
    <property type="match status" value="1"/>
</dbReference>
<dbReference type="CDD" id="cd04302">
    <property type="entry name" value="HAD_5NT"/>
    <property type="match status" value="1"/>
</dbReference>
<evidence type="ECO:0000313" key="1">
    <source>
        <dbReference type="EMBL" id="MBM6818195.1"/>
    </source>
</evidence>
<protein>
    <submittedName>
        <fullName evidence="1">HAD family hydrolase</fullName>
    </submittedName>
</protein>
<keyword evidence="1" id="KW-0378">Hydrolase</keyword>
<dbReference type="GO" id="GO:0016787">
    <property type="term" value="F:hydrolase activity"/>
    <property type="evidence" value="ECO:0007669"/>
    <property type="project" value="UniProtKB-KW"/>
</dbReference>
<dbReference type="SFLD" id="SFLDS00003">
    <property type="entry name" value="Haloacid_Dehalogenase"/>
    <property type="match status" value="1"/>
</dbReference>
<dbReference type="EMBL" id="JACJLL010000008">
    <property type="protein sequence ID" value="MBM6818195.1"/>
    <property type="molecule type" value="Genomic_DNA"/>
</dbReference>
<reference evidence="1 2" key="1">
    <citation type="journal article" date="2021" name="Sci. Rep.">
        <title>The distribution of antibiotic resistance genes in chicken gut microbiota commensals.</title>
        <authorList>
            <person name="Juricova H."/>
            <person name="Matiasovicova J."/>
            <person name="Kubasova T."/>
            <person name="Cejkova D."/>
            <person name="Rychlik I."/>
        </authorList>
    </citation>
    <scope>NUCLEOTIDE SEQUENCE [LARGE SCALE GENOMIC DNA]</scope>
    <source>
        <strain evidence="1 2">An435</strain>
    </source>
</reference>
<dbReference type="InterPro" id="IPR023214">
    <property type="entry name" value="HAD_sf"/>
</dbReference>
<dbReference type="InterPro" id="IPR036412">
    <property type="entry name" value="HAD-like_sf"/>
</dbReference>